<proteinExistence type="predicted"/>
<comment type="caution">
    <text evidence="2">The sequence shown here is derived from an EMBL/GenBank/DDBJ whole genome shotgun (WGS) entry which is preliminary data.</text>
</comment>
<dbReference type="InterPro" id="IPR001646">
    <property type="entry name" value="5peptide_repeat"/>
</dbReference>
<evidence type="ECO:0000313" key="2">
    <source>
        <dbReference type="EMBL" id="ELZ20811.1"/>
    </source>
</evidence>
<dbReference type="EMBL" id="AOIU01000044">
    <property type="protein sequence ID" value="ELZ20811.1"/>
    <property type="molecule type" value="Genomic_DNA"/>
</dbReference>
<dbReference type="PANTHER" id="PTHR14136:SF17">
    <property type="entry name" value="BTB_POZ DOMAIN-CONTAINING PROTEIN KCTD9"/>
    <property type="match status" value="1"/>
</dbReference>
<dbReference type="Gene3D" id="2.160.20.80">
    <property type="entry name" value="E3 ubiquitin-protein ligase SopA"/>
    <property type="match status" value="3"/>
</dbReference>
<feature type="compositionally biased region" description="Low complexity" evidence="1">
    <location>
        <begin position="441"/>
        <end position="450"/>
    </location>
</feature>
<feature type="compositionally biased region" description="Basic and acidic residues" evidence="1">
    <location>
        <begin position="47"/>
        <end position="56"/>
    </location>
</feature>
<reference evidence="2 3" key="1">
    <citation type="journal article" date="2014" name="PLoS Genet.">
        <title>Phylogenetically driven sequencing of extremely halophilic archaea reveals strategies for static and dynamic osmo-response.</title>
        <authorList>
            <person name="Becker E.A."/>
            <person name="Seitzer P.M."/>
            <person name="Tritt A."/>
            <person name="Larsen D."/>
            <person name="Krusor M."/>
            <person name="Yao A.I."/>
            <person name="Wu D."/>
            <person name="Madern D."/>
            <person name="Eisen J.A."/>
            <person name="Darling A.E."/>
            <person name="Facciotti M.T."/>
        </authorList>
    </citation>
    <scope>NUCLEOTIDE SEQUENCE [LARGE SCALE GENOMIC DNA]</scope>
    <source>
        <strain evidence="2 3">2-9-1</strain>
    </source>
</reference>
<dbReference type="Proteomes" id="UP000011626">
    <property type="component" value="Unassembled WGS sequence"/>
</dbReference>
<sequence>MLCGLRDKHGIGTTVSRLRCPTPPNCTTTVCTPVSDASPRESHRRRTDLSRGEPPTERCGVAFPTDGSPAETPRANCCYRERHDETAHCLWHTPKSAVEKTVSNLRASLGTAPQATEHADRILLDGAQLRGVALPKQSLLERAVLREADLSGANLAGSTLKGAILTDASLREVDLTGADMMGAVLVEADLTSGTLAQLSGDKAVMRGAILKDANLERAHLWDLTAPEAVFKRATLCEATMRDAVLPGASFTAGTLESVDFGGATLTDASFRRAGLQNAELRDADLVGADFQGADLRNASLTNADLTGANFRDADLTDAHLRGADLSEADLKDATLCGADLKDATLTRASLWNSDLTEAYLRNADLSDGYLRRVDLTDADLPAADLTGDLNARCSLGRTFSMPRCAISDHTGRRSLTCRSTSARPSGRPTTKGGSHGERTTGRGVRTTQRTPETRGLQMATRISRRIPRLTTNSSKRQIRTGHSKPSPGRTRFHSCRARCSCAAKTCNGVGIASTSSIWSGRSLRYREACSNTAKVSVAYWPGAWSLSARLRVCISASDLSK</sequence>
<evidence type="ECO:0000313" key="3">
    <source>
        <dbReference type="Proteomes" id="UP000011626"/>
    </source>
</evidence>
<dbReference type="Pfam" id="PF00805">
    <property type="entry name" value="Pentapeptide"/>
    <property type="match status" value="3"/>
</dbReference>
<evidence type="ECO:0008006" key="4">
    <source>
        <dbReference type="Google" id="ProtNLM"/>
    </source>
</evidence>
<gene>
    <name evidence="2" type="ORF">C475_19468</name>
</gene>
<dbReference type="SUPFAM" id="SSF141571">
    <property type="entry name" value="Pentapeptide repeat-like"/>
    <property type="match status" value="2"/>
</dbReference>
<dbReference type="AlphaFoldDB" id="M0CBZ7"/>
<evidence type="ECO:0000256" key="1">
    <source>
        <dbReference type="SAM" id="MobiDB-lite"/>
    </source>
</evidence>
<dbReference type="PANTHER" id="PTHR14136">
    <property type="entry name" value="BTB_POZ DOMAIN-CONTAINING PROTEIN KCTD9"/>
    <property type="match status" value="1"/>
</dbReference>
<protein>
    <recommendedName>
        <fullName evidence="4">Pentapeptide repeat-containing protein</fullName>
    </recommendedName>
</protein>
<keyword evidence="3" id="KW-1185">Reference proteome</keyword>
<dbReference type="eggNOG" id="arCOG03124">
    <property type="taxonomic scope" value="Archaea"/>
</dbReference>
<dbReference type="PATRIC" id="fig|797114.5.peg.3931"/>
<name>M0CBZ7_9EURY</name>
<feature type="compositionally biased region" description="Polar residues" evidence="1">
    <location>
        <begin position="416"/>
        <end position="432"/>
    </location>
</feature>
<accession>M0CBZ7</accession>
<dbReference type="InterPro" id="IPR051082">
    <property type="entry name" value="Pentapeptide-BTB/POZ_domain"/>
</dbReference>
<organism evidence="2 3">
    <name type="scientific">Halosimplex carlsbadense 2-9-1</name>
    <dbReference type="NCBI Taxonomy" id="797114"/>
    <lineage>
        <taxon>Archaea</taxon>
        <taxon>Methanobacteriati</taxon>
        <taxon>Methanobacteriota</taxon>
        <taxon>Stenosarchaea group</taxon>
        <taxon>Halobacteria</taxon>
        <taxon>Halobacteriales</taxon>
        <taxon>Haloarculaceae</taxon>
        <taxon>Halosimplex</taxon>
    </lineage>
</organism>
<dbReference type="STRING" id="797114.C475_19468"/>
<feature type="region of interest" description="Disordered" evidence="1">
    <location>
        <begin position="33"/>
        <end position="66"/>
    </location>
</feature>
<feature type="region of interest" description="Disordered" evidence="1">
    <location>
        <begin position="415"/>
        <end position="454"/>
    </location>
</feature>